<reference evidence="2 3" key="1">
    <citation type="submission" date="2016-10" db="EMBL/GenBank/DDBJ databases">
        <authorList>
            <person name="de Groot N.N."/>
        </authorList>
    </citation>
    <scope>NUCLEOTIDE SEQUENCE [LARGE SCALE GENOMIC DNA]</scope>
    <source>
        <strain evidence="2 3">DSM 26130</strain>
    </source>
</reference>
<sequence>MRSTLFLTILFTGSLLTFSACQQESVPSQPGLPYQSSFQRDSDGWVAGITDYGTAQDSIMEFRAAYKRLPAPLDTTRKSLMLESMNRSDDAFMFIKKKVTGLQPNNDYSLLFEIELASKYGTNSIGIGGSPGGSVYLKAGASAVEPVKELKDGFYSLNVDKGAQNNDGTAAILLGNIGAGDDVTDYKLITRTNTDKPFTARTNAQGELWLLVGTDSGFEGLTTLYYSSIKVTTRSIN</sequence>
<dbReference type="STRING" id="662367.SAMN05216167_104390"/>
<dbReference type="AlphaFoldDB" id="A0A1I1RGD2"/>
<dbReference type="Proteomes" id="UP000198598">
    <property type="component" value="Unassembled WGS sequence"/>
</dbReference>
<feature type="chain" id="PRO_5011681169" description="Lipoprotein" evidence="1">
    <location>
        <begin position="23"/>
        <end position="237"/>
    </location>
</feature>
<dbReference type="EMBL" id="FOLQ01000004">
    <property type="protein sequence ID" value="SFD33262.1"/>
    <property type="molecule type" value="Genomic_DNA"/>
</dbReference>
<evidence type="ECO:0000256" key="1">
    <source>
        <dbReference type="SAM" id="SignalP"/>
    </source>
</evidence>
<name>A0A1I1RGD2_9BACT</name>
<dbReference type="OrthoDB" id="2781053at2"/>
<keyword evidence="1" id="KW-0732">Signal</keyword>
<proteinExistence type="predicted"/>
<dbReference type="PROSITE" id="PS51257">
    <property type="entry name" value="PROKAR_LIPOPROTEIN"/>
    <property type="match status" value="1"/>
</dbReference>
<keyword evidence="3" id="KW-1185">Reference proteome</keyword>
<evidence type="ECO:0000313" key="3">
    <source>
        <dbReference type="Proteomes" id="UP000198598"/>
    </source>
</evidence>
<organism evidence="2 3">
    <name type="scientific">Spirosoma endophyticum</name>
    <dbReference type="NCBI Taxonomy" id="662367"/>
    <lineage>
        <taxon>Bacteria</taxon>
        <taxon>Pseudomonadati</taxon>
        <taxon>Bacteroidota</taxon>
        <taxon>Cytophagia</taxon>
        <taxon>Cytophagales</taxon>
        <taxon>Cytophagaceae</taxon>
        <taxon>Spirosoma</taxon>
    </lineage>
</organism>
<gene>
    <name evidence="2" type="ORF">SAMN05216167_104390</name>
</gene>
<feature type="signal peptide" evidence="1">
    <location>
        <begin position="1"/>
        <end position="22"/>
    </location>
</feature>
<evidence type="ECO:0000313" key="2">
    <source>
        <dbReference type="EMBL" id="SFD33262.1"/>
    </source>
</evidence>
<protein>
    <recommendedName>
        <fullName evidence="4">Lipoprotein</fullName>
    </recommendedName>
</protein>
<evidence type="ECO:0008006" key="4">
    <source>
        <dbReference type="Google" id="ProtNLM"/>
    </source>
</evidence>
<accession>A0A1I1RGD2</accession>